<gene>
    <name evidence="2" type="ORF">PGT21_007762</name>
    <name evidence="3" type="ORF">PGTUg99_005735</name>
</gene>
<keyword evidence="4" id="KW-1185">Reference proteome</keyword>
<proteinExistence type="predicted"/>
<dbReference type="Proteomes" id="UP000324748">
    <property type="component" value="Unassembled WGS sequence"/>
</dbReference>
<evidence type="ECO:0000313" key="5">
    <source>
        <dbReference type="Proteomes" id="UP000325313"/>
    </source>
</evidence>
<evidence type="ECO:0000313" key="2">
    <source>
        <dbReference type="EMBL" id="KAA1080455.1"/>
    </source>
</evidence>
<comment type="caution">
    <text evidence="2">The sequence shown here is derived from an EMBL/GenBank/DDBJ whole genome shotgun (WGS) entry which is preliminary data.</text>
</comment>
<protein>
    <submittedName>
        <fullName evidence="2">Uncharacterized protein</fullName>
    </submittedName>
</protein>
<accession>A0A5B0MTY1</accession>
<dbReference type="EMBL" id="VDEP01000103">
    <property type="protein sequence ID" value="KAA1131413.1"/>
    <property type="molecule type" value="Genomic_DNA"/>
</dbReference>
<reference evidence="4 5" key="1">
    <citation type="submission" date="2019-05" db="EMBL/GenBank/DDBJ databases">
        <title>Emergence of the Ug99 lineage of the wheat stem rust pathogen through somatic hybridization.</title>
        <authorList>
            <person name="Li F."/>
            <person name="Upadhyaya N.M."/>
            <person name="Sperschneider J."/>
            <person name="Matny O."/>
            <person name="Nguyen-Phuc H."/>
            <person name="Mago R."/>
            <person name="Raley C."/>
            <person name="Miller M.E."/>
            <person name="Silverstein K.A.T."/>
            <person name="Henningsen E."/>
            <person name="Hirsch C.D."/>
            <person name="Visser B."/>
            <person name="Pretorius Z.A."/>
            <person name="Steffenson B.J."/>
            <person name="Schwessinger B."/>
            <person name="Dodds P.N."/>
            <person name="Figueroa M."/>
        </authorList>
    </citation>
    <scope>NUCLEOTIDE SEQUENCE [LARGE SCALE GENOMIC DNA]</scope>
    <source>
        <strain evidence="2">21-0</strain>
        <strain evidence="3 5">Ug99</strain>
    </source>
</reference>
<dbReference type="EMBL" id="VSWC01000131">
    <property type="protein sequence ID" value="KAA1080455.1"/>
    <property type="molecule type" value="Genomic_DNA"/>
</dbReference>
<dbReference type="AlphaFoldDB" id="A0A5B0MTY1"/>
<feature type="compositionally biased region" description="Polar residues" evidence="1">
    <location>
        <begin position="29"/>
        <end position="69"/>
    </location>
</feature>
<name>A0A5B0MTY1_PUCGR</name>
<feature type="region of interest" description="Disordered" evidence="1">
    <location>
        <begin position="1"/>
        <end position="86"/>
    </location>
</feature>
<evidence type="ECO:0000313" key="4">
    <source>
        <dbReference type="Proteomes" id="UP000324748"/>
    </source>
</evidence>
<organism evidence="2 4">
    <name type="scientific">Puccinia graminis f. sp. tritici</name>
    <dbReference type="NCBI Taxonomy" id="56615"/>
    <lineage>
        <taxon>Eukaryota</taxon>
        <taxon>Fungi</taxon>
        <taxon>Dikarya</taxon>
        <taxon>Basidiomycota</taxon>
        <taxon>Pucciniomycotina</taxon>
        <taxon>Pucciniomycetes</taxon>
        <taxon>Pucciniales</taxon>
        <taxon>Pucciniaceae</taxon>
        <taxon>Puccinia</taxon>
    </lineage>
</organism>
<sequence>MLVGRVSFRRAGIETSSPGGTPPDELHTAQASSRVDGSVLENKTTSRSIIGSNDNSVSQPSSRGSQLGQPSDRVDPAPIETKLPGLPTITPEDWNYGYFLSNGALSKELLSTFGERFRQRINSKECHASNSRTIDKHPTLSFARVYRATVKQEITRVLHHKGTRQQSAERLLTLYTRLAASLFKLHGQFLMLLNIPIVYHRKQQKHLFEWLEKEFFSPHRGLALLGVRDPWIDPSYLGSQILWRYTLERFK</sequence>
<evidence type="ECO:0000313" key="3">
    <source>
        <dbReference type="EMBL" id="KAA1131413.1"/>
    </source>
</evidence>
<evidence type="ECO:0000256" key="1">
    <source>
        <dbReference type="SAM" id="MobiDB-lite"/>
    </source>
</evidence>
<dbReference type="Proteomes" id="UP000325313">
    <property type="component" value="Unassembled WGS sequence"/>
</dbReference>